<dbReference type="Proteomes" id="UP000642284">
    <property type="component" value="Unassembled WGS sequence"/>
</dbReference>
<evidence type="ECO:0000313" key="2">
    <source>
        <dbReference type="Proteomes" id="UP000642284"/>
    </source>
</evidence>
<dbReference type="RefSeq" id="WP_187817216.1">
    <property type="nucleotide sequence ID" value="NZ_JACTVJ010000016.1"/>
</dbReference>
<evidence type="ECO:0000313" key="1">
    <source>
        <dbReference type="EMBL" id="MBC9716762.1"/>
    </source>
</evidence>
<gene>
    <name evidence="1" type="ORF">H9Y04_29935</name>
</gene>
<comment type="caution">
    <text evidence="1">The sequence shown here is derived from an EMBL/GenBank/DDBJ whole genome shotgun (WGS) entry which is preliminary data.</text>
</comment>
<reference evidence="1 2" key="1">
    <citation type="submission" date="2020-08" db="EMBL/GenBank/DDBJ databases">
        <title>Genemic of Streptomyces polyaspartic.</title>
        <authorList>
            <person name="Liu W."/>
        </authorList>
    </citation>
    <scope>NUCLEOTIDE SEQUENCE [LARGE SCALE GENOMIC DNA]</scope>
    <source>
        <strain evidence="1 2">TRM66268-LWL</strain>
    </source>
</reference>
<sequence length="99" mass="10754">MAKTRVTFTIDPADAERVRRAAERAQVTVSAYIEARVLGAVERDEAIERTFRDADAATRAAHAAADAAIWPDPEPLSPERKAELDGVLGRFFGGESRTA</sequence>
<protein>
    <recommendedName>
        <fullName evidence="3">Ribbon-helix-helix protein, CopG family</fullName>
    </recommendedName>
</protein>
<evidence type="ECO:0008006" key="3">
    <source>
        <dbReference type="Google" id="ProtNLM"/>
    </source>
</evidence>
<proteinExistence type="predicted"/>
<name>A0ABR7SP69_9ACTN</name>
<dbReference type="EMBL" id="JACTVJ010000016">
    <property type="protein sequence ID" value="MBC9716762.1"/>
    <property type="molecule type" value="Genomic_DNA"/>
</dbReference>
<organism evidence="1 2">
    <name type="scientific">Streptomyces polyasparticus</name>
    <dbReference type="NCBI Taxonomy" id="2767826"/>
    <lineage>
        <taxon>Bacteria</taxon>
        <taxon>Bacillati</taxon>
        <taxon>Actinomycetota</taxon>
        <taxon>Actinomycetes</taxon>
        <taxon>Kitasatosporales</taxon>
        <taxon>Streptomycetaceae</taxon>
        <taxon>Streptomyces</taxon>
    </lineage>
</organism>
<keyword evidence="2" id="KW-1185">Reference proteome</keyword>
<accession>A0ABR7SP69</accession>